<dbReference type="OrthoDB" id="10518960at2759"/>
<reference evidence="1 2" key="1">
    <citation type="journal article" date="2018" name="Sci. Rep.">
        <title>Genomic signatures of local adaptation to the degree of environmental predictability in rotifers.</title>
        <authorList>
            <person name="Franch-Gras L."/>
            <person name="Hahn C."/>
            <person name="Garcia-Roger E.M."/>
            <person name="Carmona M.J."/>
            <person name="Serra M."/>
            <person name="Gomez A."/>
        </authorList>
    </citation>
    <scope>NUCLEOTIDE SEQUENCE [LARGE SCALE GENOMIC DNA]</scope>
    <source>
        <strain evidence="1">HYR1</strain>
    </source>
</reference>
<dbReference type="EMBL" id="REGN01012303">
    <property type="protein sequence ID" value="RMZ96142.1"/>
    <property type="molecule type" value="Genomic_DNA"/>
</dbReference>
<evidence type="ECO:0000313" key="2">
    <source>
        <dbReference type="Proteomes" id="UP000276133"/>
    </source>
</evidence>
<accession>A0A3M7PAR7</accession>
<dbReference type="Proteomes" id="UP000276133">
    <property type="component" value="Unassembled WGS sequence"/>
</dbReference>
<name>A0A3M7PAR7_BRAPC</name>
<protein>
    <submittedName>
        <fullName evidence="1">Uncharacterized protein</fullName>
    </submittedName>
</protein>
<dbReference type="AlphaFoldDB" id="A0A3M7PAR7"/>
<proteinExistence type="predicted"/>
<organism evidence="1 2">
    <name type="scientific">Brachionus plicatilis</name>
    <name type="common">Marine rotifer</name>
    <name type="synonym">Brachionus muelleri</name>
    <dbReference type="NCBI Taxonomy" id="10195"/>
    <lineage>
        <taxon>Eukaryota</taxon>
        <taxon>Metazoa</taxon>
        <taxon>Spiralia</taxon>
        <taxon>Gnathifera</taxon>
        <taxon>Rotifera</taxon>
        <taxon>Eurotatoria</taxon>
        <taxon>Monogononta</taxon>
        <taxon>Pseudotrocha</taxon>
        <taxon>Ploima</taxon>
        <taxon>Brachionidae</taxon>
        <taxon>Brachionus</taxon>
    </lineage>
</organism>
<gene>
    <name evidence="1" type="ORF">BpHYR1_044202</name>
</gene>
<evidence type="ECO:0000313" key="1">
    <source>
        <dbReference type="EMBL" id="RMZ96142.1"/>
    </source>
</evidence>
<sequence>MNCRKVSNQALIITAVLLYFVGFSEQQFSYSANWGKRSNEENVENKCVSILSLKSYLLDVIPNLEQEIIVIQK</sequence>
<keyword evidence="2" id="KW-1185">Reference proteome</keyword>
<comment type="caution">
    <text evidence="1">The sequence shown here is derived from an EMBL/GenBank/DDBJ whole genome shotgun (WGS) entry which is preliminary data.</text>
</comment>